<comment type="caution">
    <text evidence="3">The sequence shown here is derived from an EMBL/GenBank/DDBJ whole genome shotgun (WGS) entry which is preliminary data.</text>
</comment>
<feature type="compositionally biased region" description="Low complexity" evidence="1">
    <location>
        <begin position="37"/>
        <end position="80"/>
    </location>
</feature>
<feature type="region of interest" description="Disordered" evidence="1">
    <location>
        <begin position="182"/>
        <end position="205"/>
    </location>
</feature>
<name>A0A6N8JS45_9ACTN</name>
<protein>
    <submittedName>
        <fullName evidence="3">Uncharacterized protein</fullName>
    </submittedName>
</protein>
<dbReference type="EMBL" id="WSRR01000043">
    <property type="protein sequence ID" value="MVX61977.1"/>
    <property type="molecule type" value="Genomic_DNA"/>
</dbReference>
<reference evidence="3 4" key="1">
    <citation type="submission" date="2019-12" db="EMBL/GenBank/DDBJ databases">
        <title>Microbes associate with the intestines of laboratory mice.</title>
        <authorList>
            <person name="Navarre W."/>
            <person name="Wong E."/>
        </authorList>
    </citation>
    <scope>NUCLEOTIDE SEQUENCE [LARGE SCALE GENOMIC DNA]</scope>
    <source>
        <strain evidence="3 4">NM66_B29</strain>
    </source>
</reference>
<evidence type="ECO:0000313" key="4">
    <source>
        <dbReference type="Proteomes" id="UP000463388"/>
    </source>
</evidence>
<dbReference type="RefSeq" id="WP_160347393.1">
    <property type="nucleotide sequence ID" value="NZ_WSRR01000043.1"/>
</dbReference>
<feature type="region of interest" description="Disordered" evidence="1">
    <location>
        <begin position="1"/>
        <end position="80"/>
    </location>
</feature>
<evidence type="ECO:0000313" key="3">
    <source>
        <dbReference type="EMBL" id="MVX61977.1"/>
    </source>
</evidence>
<dbReference type="OrthoDB" id="166978at2"/>
<keyword evidence="2" id="KW-0472">Membrane</keyword>
<evidence type="ECO:0000256" key="1">
    <source>
        <dbReference type="SAM" id="MobiDB-lite"/>
    </source>
</evidence>
<feature type="transmembrane region" description="Helical" evidence="2">
    <location>
        <begin position="215"/>
        <end position="241"/>
    </location>
</feature>
<keyword evidence="2" id="KW-0812">Transmembrane</keyword>
<feature type="compositionally biased region" description="Pro residues" evidence="1">
    <location>
        <begin position="23"/>
        <end position="33"/>
    </location>
</feature>
<dbReference type="Proteomes" id="UP000463388">
    <property type="component" value="Unassembled WGS sequence"/>
</dbReference>
<organism evidence="3 4">
    <name type="scientific">Adlercreutzia mucosicola</name>
    <dbReference type="NCBI Taxonomy" id="580026"/>
    <lineage>
        <taxon>Bacteria</taxon>
        <taxon>Bacillati</taxon>
        <taxon>Actinomycetota</taxon>
        <taxon>Coriobacteriia</taxon>
        <taxon>Eggerthellales</taxon>
        <taxon>Eggerthellaceae</taxon>
        <taxon>Adlercreutzia</taxon>
    </lineage>
</organism>
<proteinExistence type="predicted"/>
<keyword evidence="2" id="KW-1133">Transmembrane helix</keyword>
<gene>
    <name evidence="3" type="ORF">GKZ27_11040</name>
</gene>
<accession>A0A6N8JS45</accession>
<keyword evidence="4" id="KW-1185">Reference proteome</keyword>
<evidence type="ECO:0000256" key="2">
    <source>
        <dbReference type="SAM" id="Phobius"/>
    </source>
</evidence>
<dbReference type="AlphaFoldDB" id="A0A6N8JS45"/>
<feature type="compositionally biased region" description="Pro residues" evidence="1">
    <location>
        <begin position="186"/>
        <end position="197"/>
    </location>
</feature>
<sequence>MDEKNPEISPVPEPTPASTSAPEPSPVSGPVPEPMTAEPAADVSAAAPAAPVSAGPAVAEPVSEPMAAAPAADAPESAPATAAAANPFATYHAPAPVAVTPEPTAPVAPVPVPPSAQPYAVGASEPAQPYATAAPTAAAAPAAPTVAPYGQPTATYDAPASFYAAPDPAAYSAYGTYGAPQQPGAGAPPTPPVPPAPVYGYEPPTSGGQKRRWPWFLLGLAVGLVVGMGGCASCVGVMALADYDNYDTYDYDYNYDDEYGYDHGYDYGYGDDYGSDVPGIDSDALNESPFDTYSYDELAEMFEGAGLAAGVPGEDGRCAMGFYTVGPDGDIPAGLYFTEGSNEKLSRFYVFESESKERGYELEDGVQYFGNYFVELDDGDLIVFLPGAAELTMHLAPATSFNPTAPYNNGCYRVGVDIPAGSYTITALPADEGETDDESAAYVMKDLEFNDDSIIDTQYVIPGGKQVVTVADGQYLELFAATATPVAQG</sequence>